<dbReference type="Gene3D" id="3.40.630.30">
    <property type="match status" value="1"/>
</dbReference>
<dbReference type="InterPro" id="IPR016181">
    <property type="entry name" value="Acyl_CoA_acyltransferase"/>
</dbReference>
<evidence type="ECO:0000313" key="1">
    <source>
        <dbReference type="EMBL" id="VAW14367.1"/>
    </source>
</evidence>
<organism evidence="1">
    <name type="scientific">hydrothermal vent metagenome</name>
    <dbReference type="NCBI Taxonomy" id="652676"/>
    <lineage>
        <taxon>unclassified sequences</taxon>
        <taxon>metagenomes</taxon>
        <taxon>ecological metagenomes</taxon>
    </lineage>
</organism>
<dbReference type="AlphaFoldDB" id="A0A3B0TLX0"/>
<name>A0A3B0TLX0_9ZZZZ</name>
<evidence type="ECO:0008006" key="2">
    <source>
        <dbReference type="Google" id="ProtNLM"/>
    </source>
</evidence>
<sequence>MNNLSKIRLLGQQDIDYEKWGQTIENARNKRLYARSWYLDLVVERWSALIFGDYEYVMPLPLKKKYRITYVYQPEYIQQLGIFPTPPFEIQEAFAHRLRNQFRLVSYQLNNENSIDAFKNFKATEKVNFCVNLQPPYKTLFSKFSQHAKRNIRTAENNKVKIIKGQLPYEYMVAKKSSIRTKVEESTYKKLTLLMSNTITSGKGVVYAAYSSVNNLCGAAFFLLDGGRAFYLNAFSTDEGRKNRAMYAVVNEFIKEHSETDLVLDFEGSIIGGIARFYKGFGALPENYFYIYSNRLPVIKIFMK</sequence>
<reference evidence="1" key="1">
    <citation type="submission" date="2018-06" db="EMBL/GenBank/DDBJ databases">
        <authorList>
            <person name="Zhirakovskaya E."/>
        </authorList>
    </citation>
    <scope>NUCLEOTIDE SEQUENCE</scope>
</reference>
<protein>
    <recommendedName>
        <fullName evidence="2">BioF2-like acetyltransferase domain-containing protein</fullName>
    </recommendedName>
</protein>
<gene>
    <name evidence="1" type="ORF">MNBD_BACTEROID01-1507</name>
</gene>
<dbReference type="SUPFAM" id="SSF55729">
    <property type="entry name" value="Acyl-CoA N-acyltransferases (Nat)"/>
    <property type="match status" value="1"/>
</dbReference>
<proteinExistence type="predicted"/>
<accession>A0A3B0TLX0</accession>
<dbReference type="EMBL" id="UOEP01000036">
    <property type="protein sequence ID" value="VAW14367.1"/>
    <property type="molecule type" value="Genomic_DNA"/>
</dbReference>